<evidence type="ECO:0000313" key="3">
    <source>
        <dbReference type="Proteomes" id="UP000295055"/>
    </source>
</evidence>
<protein>
    <submittedName>
        <fullName evidence="2">Uncharacterized protein DUF2509</fullName>
    </submittedName>
</protein>
<feature type="transmembrane region" description="Helical" evidence="1">
    <location>
        <begin position="12"/>
        <end position="33"/>
    </location>
</feature>
<keyword evidence="1" id="KW-1133">Transmembrane helix</keyword>
<dbReference type="Proteomes" id="UP000295055">
    <property type="component" value="Unassembled WGS sequence"/>
</dbReference>
<organism evidence="2 3">
    <name type="scientific">Providencia alcalifaciens</name>
    <dbReference type="NCBI Taxonomy" id="126385"/>
    <lineage>
        <taxon>Bacteria</taxon>
        <taxon>Pseudomonadati</taxon>
        <taxon>Pseudomonadota</taxon>
        <taxon>Gammaproteobacteria</taxon>
        <taxon>Enterobacterales</taxon>
        <taxon>Morganellaceae</taxon>
        <taxon>Providencia</taxon>
    </lineage>
</organism>
<evidence type="ECO:0000313" key="2">
    <source>
        <dbReference type="EMBL" id="TCT32740.1"/>
    </source>
</evidence>
<dbReference type="AlphaFoldDB" id="A0A4R3NGQ6"/>
<name>A0A4R3NGQ6_9GAMM</name>
<dbReference type="Pfam" id="PF10713">
    <property type="entry name" value="DUF2509"/>
    <property type="match status" value="1"/>
</dbReference>
<accession>A0A4R3NGQ6</accession>
<evidence type="ECO:0000256" key="1">
    <source>
        <dbReference type="SAM" id="Phobius"/>
    </source>
</evidence>
<reference evidence="2 3" key="1">
    <citation type="submission" date="2019-03" db="EMBL/GenBank/DDBJ databases">
        <title>Genomic analyses of the natural microbiome of Caenorhabditis elegans.</title>
        <authorList>
            <person name="Samuel B."/>
        </authorList>
    </citation>
    <scope>NUCLEOTIDE SEQUENCE [LARGE SCALE GENOMIC DNA]</scope>
    <source>
        <strain evidence="2 3">JUb102</strain>
    </source>
</reference>
<dbReference type="InterPro" id="IPR019652">
    <property type="entry name" value="DUF2509"/>
</dbReference>
<proteinExistence type="predicted"/>
<keyword evidence="1" id="KW-0472">Membrane</keyword>
<comment type="caution">
    <text evidence="2">The sequence shown here is derived from an EMBL/GenBank/DDBJ whole genome shotgun (WGS) entry which is preliminary data.</text>
</comment>
<sequence length="147" mass="17118">MRAKNAQQGDIALIMVMVLMSVGLILLKALHYYQARASHELIREEKYYQSFNLAESALSWGLAQHWKLNAEKVSPWVCQRETNHGWVSCLKHYKNNQFILSGRGEFSKNQSLTIYRWVVPIWNEGRLQARENGWIDYCPVAIKGFCQ</sequence>
<dbReference type="EMBL" id="SMAS01000006">
    <property type="protein sequence ID" value="TCT32740.1"/>
    <property type="molecule type" value="Genomic_DNA"/>
</dbReference>
<keyword evidence="1" id="KW-0812">Transmembrane</keyword>
<dbReference type="OrthoDB" id="7059963at2"/>
<gene>
    <name evidence="2" type="ORF">EC835_10660</name>
</gene>
<dbReference type="RefSeq" id="WP_132496522.1">
    <property type="nucleotide sequence ID" value="NZ_SMAS01000006.1"/>
</dbReference>